<dbReference type="GO" id="GO:0000976">
    <property type="term" value="F:transcription cis-regulatory region binding"/>
    <property type="evidence" value="ECO:0007669"/>
    <property type="project" value="UniProtKB-ARBA"/>
</dbReference>
<evidence type="ECO:0000256" key="10">
    <source>
        <dbReference type="RuleBase" id="RU369038"/>
    </source>
</evidence>
<evidence type="ECO:0000256" key="2">
    <source>
        <dbReference type="ARBA" id="ARBA00023015"/>
    </source>
</evidence>
<dbReference type="AlphaFoldDB" id="A0A2R6QYC6"/>
<dbReference type="Gene3D" id="1.10.10.60">
    <property type="entry name" value="Homeodomain-like"/>
    <property type="match status" value="1"/>
</dbReference>
<dbReference type="Pfam" id="PF02183">
    <property type="entry name" value="HALZ"/>
    <property type="match status" value="1"/>
</dbReference>
<keyword evidence="5 10" id="KW-0804">Transcription</keyword>
<feature type="compositionally biased region" description="Polar residues" evidence="11">
    <location>
        <begin position="173"/>
        <end position="202"/>
    </location>
</feature>
<sequence length="284" mass="32684">MKRFISPETLGSIIYPPQEKKNRKNDFPYSSQFLAMLDGLDDGDGTEEIGQSGEKKRRLSFDQVKALEKVFEVDNKLEAEQKVKIAKELGLQPRQVAIWFQNRRARWKTKQLEREYGDLKANYEDLKLNFEKLEKEKEGLMAELKQLRSKLGEENTETNHSAKEEFPKLEAKNNVSGQNEASLTATNQDCEVQNNGRSSPEIKSNVGFRDGLEKSNCSDVFLESDPSSCVYSTWMNGYFPYLGSRVVQGLPHQLVKMEEQNMFCAEDSFSTFSVDQTFTFHWQN</sequence>
<evidence type="ECO:0000256" key="6">
    <source>
        <dbReference type="ARBA" id="ARBA00023242"/>
    </source>
</evidence>
<keyword evidence="14" id="KW-1185">Reference proteome</keyword>
<dbReference type="InterPro" id="IPR045224">
    <property type="entry name" value="HDZip_class_I_plant"/>
</dbReference>
<dbReference type="Pfam" id="PF00046">
    <property type="entry name" value="Homeodomain"/>
    <property type="match status" value="1"/>
</dbReference>
<dbReference type="InterPro" id="IPR009057">
    <property type="entry name" value="Homeodomain-like_sf"/>
</dbReference>
<feature type="domain" description="Homeobox" evidence="12">
    <location>
        <begin position="50"/>
        <end position="110"/>
    </location>
</feature>
<dbReference type="PROSITE" id="PS50071">
    <property type="entry name" value="HOMEOBOX_2"/>
    <property type="match status" value="1"/>
</dbReference>
<name>A0A2R6QYC6_ACTCC</name>
<dbReference type="FunFam" id="1.10.10.60:FF:000144">
    <property type="entry name" value="homeobox-leucine zipper protein ATHB-6-like"/>
    <property type="match status" value="1"/>
</dbReference>
<gene>
    <name evidence="13" type="ORF">CEY00_Acc12169</name>
</gene>
<dbReference type="Gramene" id="PSS17382">
    <property type="protein sequence ID" value="PSS17382"/>
    <property type="gene ID" value="CEY00_Acc12169"/>
</dbReference>
<evidence type="ECO:0000256" key="9">
    <source>
        <dbReference type="RuleBase" id="RU000682"/>
    </source>
</evidence>
<dbReference type="InterPro" id="IPR017970">
    <property type="entry name" value="Homeobox_CS"/>
</dbReference>
<evidence type="ECO:0000256" key="8">
    <source>
        <dbReference type="PROSITE-ProRule" id="PRU00108"/>
    </source>
</evidence>
<evidence type="ECO:0000313" key="14">
    <source>
        <dbReference type="Proteomes" id="UP000241394"/>
    </source>
</evidence>
<dbReference type="GO" id="GO:0005634">
    <property type="term" value="C:nucleus"/>
    <property type="evidence" value="ECO:0007669"/>
    <property type="project" value="UniProtKB-SubCell"/>
</dbReference>
<reference evidence="14" key="2">
    <citation type="journal article" date="2018" name="BMC Genomics">
        <title>A manually annotated Actinidia chinensis var. chinensis (kiwifruit) genome highlights the challenges associated with draft genomes and gene prediction in plants.</title>
        <authorList>
            <person name="Pilkington S.M."/>
            <person name="Crowhurst R."/>
            <person name="Hilario E."/>
            <person name="Nardozza S."/>
            <person name="Fraser L."/>
            <person name="Peng Y."/>
            <person name="Gunaseelan K."/>
            <person name="Simpson R."/>
            <person name="Tahir J."/>
            <person name="Deroles S.C."/>
            <person name="Templeton K."/>
            <person name="Luo Z."/>
            <person name="Davy M."/>
            <person name="Cheng C."/>
            <person name="McNeilage M."/>
            <person name="Scaglione D."/>
            <person name="Liu Y."/>
            <person name="Zhang Q."/>
            <person name="Datson P."/>
            <person name="De Silva N."/>
            <person name="Gardiner S.E."/>
            <person name="Bassett H."/>
            <person name="Chagne D."/>
            <person name="McCallum J."/>
            <person name="Dzierzon H."/>
            <person name="Deng C."/>
            <person name="Wang Y.Y."/>
            <person name="Barron L."/>
            <person name="Manako K."/>
            <person name="Bowen J."/>
            <person name="Foster T.M."/>
            <person name="Erridge Z.A."/>
            <person name="Tiffin H."/>
            <person name="Waite C.N."/>
            <person name="Davies K.M."/>
            <person name="Grierson E.P."/>
            <person name="Laing W.A."/>
            <person name="Kirk R."/>
            <person name="Chen X."/>
            <person name="Wood M."/>
            <person name="Montefiori M."/>
            <person name="Brummell D.A."/>
            <person name="Schwinn K.E."/>
            <person name="Catanach A."/>
            <person name="Fullerton C."/>
            <person name="Li D."/>
            <person name="Meiyalaghan S."/>
            <person name="Nieuwenhuizen N."/>
            <person name="Read N."/>
            <person name="Prakash R."/>
            <person name="Hunter D."/>
            <person name="Zhang H."/>
            <person name="McKenzie M."/>
            <person name="Knabel M."/>
            <person name="Harris A."/>
            <person name="Allan A.C."/>
            <person name="Gleave A."/>
            <person name="Chen A."/>
            <person name="Janssen B.J."/>
            <person name="Plunkett B."/>
            <person name="Ampomah-Dwamena C."/>
            <person name="Voogd C."/>
            <person name="Leif D."/>
            <person name="Lafferty D."/>
            <person name="Souleyre E.J.F."/>
            <person name="Varkonyi-Gasic E."/>
            <person name="Gambi F."/>
            <person name="Hanley J."/>
            <person name="Yao J.L."/>
            <person name="Cheung J."/>
            <person name="David K.M."/>
            <person name="Warren B."/>
            <person name="Marsh K."/>
            <person name="Snowden K.C."/>
            <person name="Lin-Wang K."/>
            <person name="Brian L."/>
            <person name="Martinez-Sanchez M."/>
            <person name="Wang M."/>
            <person name="Ileperuma N."/>
            <person name="Macnee N."/>
            <person name="Campin R."/>
            <person name="McAtee P."/>
            <person name="Drummond R.S.M."/>
            <person name="Espley R.V."/>
            <person name="Ireland H.S."/>
            <person name="Wu R."/>
            <person name="Atkinson R.G."/>
            <person name="Karunairetnam S."/>
            <person name="Bulley S."/>
            <person name="Chunkath S."/>
            <person name="Hanley Z."/>
            <person name="Storey R."/>
            <person name="Thrimawithana A.H."/>
            <person name="Thomson S."/>
            <person name="David C."/>
            <person name="Testolin R."/>
            <person name="Huang H."/>
            <person name="Hellens R.P."/>
            <person name="Schaffer R.J."/>
        </authorList>
    </citation>
    <scope>NUCLEOTIDE SEQUENCE [LARGE SCALE GENOMIC DNA]</scope>
    <source>
        <strain evidence="14">cv. Red5</strain>
    </source>
</reference>
<evidence type="ECO:0000256" key="3">
    <source>
        <dbReference type="ARBA" id="ARBA00023125"/>
    </source>
</evidence>
<organism evidence="13 14">
    <name type="scientific">Actinidia chinensis var. chinensis</name>
    <name type="common">Chinese soft-hair kiwi</name>
    <dbReference type="NCBI Taxonomy" id="1590841"/>
    <lineage>
        <taxon>Eukaryota</taxon>
        <taxon>Viridiplantae</taxon>
        <taxon>Streptophyta</taxon>
        <taxon>Embryophyta</taxon>
        <taxon>Tracheophyta</taxon>
        <taxon>Spermatophyta</taxon>
        <taxon>Magnoliopsida</taxon>
        <taxon>eudicotyledons</taxon>
        <taxon>Gunneridae</taxon>
        <taxon>Pentapetalae</taxon>
        <taxon>asterids</taxon>
        <taxon>Ericales</taxon>
        <taxon>Actinidiaceae</taxon>
        <taxon>Actinidia</taxon>
    </lineage>
</organism>
<feature type="compositionally biased region" description="Basic and acidic residues" evidence="11">
    <location>
        <begin position="160"/>
        <end position="171"/>
    </location>
</feature>
<keyword evidence="4 8" id="KW-0371">Homeobox</keyword>
<keyword evidence="2 10" id="KW-0805">Transcription regulation</keyword>
<evidence type="ECO:0000256" key="4">
    <source>
        <dbReference type="ARBA" id="ARBA00023155"/>
    </source>
</evidence>
<dbReference type="PRINTS" id="PR00031">
    <property type="entry name" value="HTHREPRESSR"/>
</dbReference>
<dbReference type="InParanoid" id="A0A2R6QYC6"/>
<evidence type="ECO:0000313" key="13">
    <source>
        <dbReference type="EMBL" id="PSS17382.1"/>
    </source>
</evidence>
<evidence type="ECO:0000256" key="5">
    <source>
        <dbReference type="ARBA" id="ARBA00023163"/>
    </source>
</evidence>
<proteinExistence type="inferred from homology"/>
<accession>A0A2R6QYC6</accession>
<dbReference type="InterPro" id="IPR001356">
    <property type="entry name" value="HD"/>
</dbReference>
<dbReference type="OrthoDB" id="6159439at2759"/>
<dbReference type="PANTHER" id="PTHR24326:SF535">
    <property type="entry name" value="HOMEOBOX-LEUCINE ZIPPER PROTEIN"/>
    <property type="match status" value="1"/>
</dbReference>
<dbReference type="EMBL" id="NKQK01000011">
    <property type="protein sequence ID" value="PSS17382.1"/>
    <property type="molecule type" value="Genomic_DNA"/>
</dbReference>
<evidence type="ECO:0000259" key="12">
    <source>
        <dbReference type="PROSITE" id="PS50071"/>
    </source>
</evidence>
<comment type="similarity">
    <text evidence="7 10">Belongs to the HD-ZIP homeobox family. Class I subfamily.</text>
</comment>
<keyword evidence="3 8" id="KW-0238">DNA-binding</keyword>
<dbReference type="GO" id="GO:0000981">
    <property type="term" value="F:DNA-binding transcription factor activity, RNA polymerase II-specific"/>
    <property type="evidence" value="ECO:0007669"/>
    <property type="project" value="UniProtKB-UniRule"/>
</dbReference>
<evidence type="ECO:0000256" key="1">
    <source>
        <dbReference type="ARBA" id="ARBA00004123"/>
    </source>
</evidence>
<comment type="caution">
    <text evidence="13">The sequence shown here is derived from an EMBL/GenBank/DDBJ whole genome shotgun (WGS) entry which is preliminary data.</text>
</comment>
<reference evidence="13 14" key="1">
    <citation type="submission" date="2017-07" db="EMBL/GenBank/DDBJ databases">
        <title>An improved, manually edited Actinidia chinensis var. chinensis (kiwifruit) genome highlights the challenges associated with draft genomes and gene prediction in plants.</title>
        <authorList>
            <person name="Pilkington S."/>
            <person name="Crowhurst R."/>
            <person name="Hilario E."/>
            <person name="Nardozza S."/>
            <person name="Fraser L."/>
            <person name="Peng Y."/>
            <person name="Gunaseelan K."/>
            <person name="Simpson R."/>
            <person name="Tahir J."/>
            <person name="Deroles S."/>
            <person name="Templeton K."/>
            <person name="Luo Z."/>
            <person name="Davy M."/>
            <person name="Cheng C."/>
            <person name="Mcneilage M."/>
            <person name="Scaglione D."/>
            <person name="Liu Y."/>
            <person name="Zhang Q."/>
            <person name="Datson P."/>
            <person name="De Silva N."/>
            <person name="Gardiner S."/>
            <person name="Bassett H."/>
            <person name="Chagne D."/>
            <person name="Mccallum J."/>
            <person name="Dzierzon H."/>
            <person name="Deng C."/>
            <person name="Wang Y.-Y."/>
            <person name="Barron N."/>
            <person name="Manako K."/>
            <person name="Bowen J."/>
            <person name="Foster T."/>
            <person name="Erridge Z."/>
            <person name="Tiffin H."/>
            <person name="Waite C."/>
            <person name="Davies K."/>
            <person name="Grierson E."/>
            <person name="Laing W."/>
            <person name="Kirk R."/>
            <person name="Chen X."/>
            <person name="Wood M."/>
            <person name="Montefiori M."/>
            <person name="Brummell D."/>
            <person name="Schwinn K."/>
            <person name="Catanach A."/>
            <person name="Fullerton C."/>
            <person name="Li D."/>
            <person name="Meiyalaghan S."/>
            <person name="Nieuwenhuizen N."/>
            <person name="Read N."/>
            <person name="Prakash R."/>
            <person name="Hunter D."/>
            <person name="Zhang H."/>
            <person name="Mckenzie M."/>
            <person name="Knabel M."/>
            <person name="Harris A."/>
            <person name="Allan A."/>
            <person name="Chen A."/>
            <person name="Janssen B."/>
            <person name="Plunkett B."/>
            <person name="Dwamena C."/>
            <person name="Voogd C."/>
            <person name="Leif D."/>
            <person name="Lafferty D."/>
            <person name="Souleyre E."/>
            <person name="Varkonyi-Gasic E."/>
            <person name="Gambi F."/>
            <person name="Hanley J."/>
            <person name="Yao J.-L."/>
            <person name="Cheung J."/>
            <person name="David K."/>
            <person name="Warren B."/>
            <person name="Marsh K."/>
            <person name="Snowden K."/>
            <person name="Lin-Wang K."/>
            <person name="Brian L."/>
            <person name="Martinez-Sanchez M."/>
            <person name="Wang M."/>
            <person name="Ileperuma N."/>
            <person name="Macnee N."/>
            <person name="Campin R."/>
            <person name="Mcatee P."/>
            <person name="Drummond R."/>
            <person name="Espley R."/>
            <person name="Ireland H."/>
            <person name="Wu R."/>
            <person name="Atkinson R."/>
            <person name="Karunairetnam S."/>
            <person name="Bulley S."/>
            <person name="Chunkath S."/>
            <person name="Hanley Z."/>
            <person name="Storey R."/>
            <person name="Thrimawithana A."/>
            <person name="Thomson S."/>
            <person name="David C."/>
            <person name="Testolin R."/>
        </authorList>
    </citation>
    <scope>NUCLEOTIDE SEQUENCE [LARGE SCALE GENOMIC DNA]</scope>
    <source>
        <strain evidence="14">cv. Red5</strain>
        <tissue evidence="13">Young leaf</tissue>
    </source>
</reference>
<comment type="subcellular location">
    <subcellularLocation>
        <location evidence="1 8 9">Nucleus</location>
    </subcellularLocation>
</comment>
<dbReference type="InterPro" id="IPR000047">
    <property type="entry name" value="HTH_motif"/>
</dbReference>
<dbReference type="SUPFAM" id="SSF46689">
    <property type="entry name" value="Homeodomain-like"/>
    <property type="match status" value="1"/>
</dbReference>
<keyword evidence="6 8" id="KW-0539">Nucleus</keyword>
<dbReference type="GO" id="GO:0045893">
    <property type="term" value="P:positive regulation of DNA-templated transcription"/>
    <property type="evidence" value="ECO:0007669"/>
    <property type="project" value="TreeGrafter"/>
</dbReference>
<evidence type="ECO:0000256" key="11">
    <source>
        <dbReference type="SAM" id="MobiDB-lite"/>
    </source>
</evidence>
<dbReference type="Proteomes" id="UP000241394">
    <property type="component" value="Chromosome LG11"/>
</dbReference>
<protein>
    <recommendedName>
        <fullName evidence="10">Homeobox-leucine zipper protein</fullName>
    </recommendedName>
    <alternativeName>
        <fullName evidence="10">HD-ZIP protein</fullName>
    </alternativeName>
    <alternativeName>
        <fullName evidence="10">Homeodomain transcription factor</fullName>
    </alternativeName>
</protein>
<comment type="function">
    <text evidence="10">Transcription factor.</text>
</comment>
<dbReference type="CDD" id="cd00086">
    <property type="entry name" value="homeodomain"/>
    <property type="match status" value="1"/>
</dbReference>
<dbReference type="PANTHER" id="PTHR24326">
    <property type="entry name" value="HOMEOBOX-LEUCINE ZIPPER PROTEIN"/>
    <property type="match status" value="1"/>
</dbReference>
<dbReference type="PROSITE" id="PS00027">
    <property type="entry name" value="HOMEOBOX_1"/>
    <property type="match status" value="1"/>
</dbReference>
<dbReference type="SMART" id="SM00389">
    <property type="entry name" value="HOX"/>
    <property type="match status" value="1"/>
</dbReference>
<feature type="DNA-binding region" description="Homeobox" evidence="8">
    <location>
        <begin position="52"/>
        <end position="111"/>
    </location>
</feature>
<dbReference type="InterPro" id="IPR003106">
    <property type="entry name" value="Leu_zip_homeo"/>
</dbReference>
<feature type="region of interest" description="Disordered" evidence="11">
    <location>
        <begin position="150"/>
        <end position="207"/>
    </location>
</feature>
<evidence type="ECO:0000256" key="7">
    <source>
        <dbReference type="ARBA" id="ARBA00025748"/>
    </source>
</evidence>